<reference evidence="2" key="1">
    <citation type="submission" date="2021-02" db="EMBL/GenBank/DDBJ databases">
        <authorList>
            <person name="Bekaert M."/>
        </authorList>
    </citation>
    <scope>NUCLEOTIDE SEQUENCE</scope>
    <source>
        <strain evidence="2">IoA-00</strain>
    </source>
</reference>
<dbReference type="InterPro" id="IPR036383">
    <property type="entry name" value="TSP1_rpt_sf"/>
</dbReference>
<dbReference type="SUPFAM" id="SSF82895">
    <property type="entry name" value="TSP-1 type 1 repeat"/>
    <property type="match status" value="1"/>
</dbReference>
<keyword evidence="3" id="KW-1185">Reference proteome</keyword>
<organism evidence="2 3">
    <name type="scientific">Lepeophtheirus salmonis</name>
    <name type="common">Salmon louse</name>
    <name type="synonym">Caligus salmonis</name>
    <dbReference type="NCBI Taxonomy" id="72036"/>
    <lineage>
        <taxon>Eukaryota</taxon>
        <taxon>Metazoa</taxon>
        <taxon>Ecdysozoa</taxon>
        <taxon>Arthropoda</taxon>
        <taxon>Crustacea</taxon>
        <taxon>Multicrustacea</taxon>
        <taxon>Hexanauplia</taxon>
        <taxon>Copepoda</taxon>
        <taxon>Siphonostomatoida</taxon>
        <taxon>Caligidae</taxon>
        <taxon>Lepeophtheirus</taxon>
    </lineage>
</organism>
<dbReference type="OrthoDB" id="5814848at2759"/>
<feature type="region of interest" description="Disordered" evidence="1">
    <location>
        <begin position="284"/>
        <end position="318"/>
    </location>
</feature>
<feature type="compositionally biased region" description="Polar residues" evidence="1">
    <location>
        <begin position="299"/>
        <end position="310"/>
    </location>
</feature>
<gene>
    <name evidence="2" type="ORF">LSAA_3291</name>
</gene>
<evidence type="ECO:0000313" key="2">
    <source>
        <dbReference type="EMBL" id="CAF2802656.1"/>
    </source>
</evidence>
<accession>A0A7R8CF46</accession>
<dbReference type="Gene3D" id="2.20.100.10">
    <property type="entry name" value="Thrombospondin type-1 (TSP1) repeat"/>
    <property type="match status" value="1"/>
</dbReference>
<name>A0A7R8CF46_LEPSM</name>
<proteinExistence type="predicted"/>
<dbReference type="EMBL" id="HG994590">
    <property type="protein sequence ID" value="CAF2802656.1"/>
    <property type="molecule type" value="Genomic_DNA"/>
</dbReference>
<evidence type="ECO:0000313" key="3">
    <source>
        <dbReference type="Proteomes" id="UP000675881"/>
    </source>
</evidence>
<dbReference type="Proteomes" id="UP000675881">
    <property type="component" value="Chromosome 11"/>
</dbReference>
<protein>
    <submittedName>
        <fullName evidence="2">(salmon louse) hypothetical protein</fullName>
    </submittedName>
</protein>
<evidence type="ECO:0000256" key="1">
    <source>
        <dbReference type="SAM" id="MobiDB-lite"/>
    </source>
</evidence>
<dbReference type="AlphaFoldDB" id="A0A7R8CF46"/>
<sequence>MPEPNSSVAKKNTETELGTGKWITAEWSDCLTILEYTSVPHSPDPILIYKSIRTRRVWCELSNGTLSKFACLPFLPTHDPKTLLFRLLDIMDLLRRRLLRKATSEDIQLRVCNSRDKEQAQLPQPLPLAVIKSSDAEETNVFSPRLFAGPWSPCERKGGNEEETPFEGFRRYPNRNRQLEVSLVESKLTAPRHGFQQRTVSCRGRDGETLPLRVCVDGSSDMMVPTEIRSCIISVDCRVTEWSPWSLDKDCRRTRKVRSRLISNPPQGRNGKACPHLEEFKEIHGDDDPAEDLSECRESFSTSGPPSNGPQKPARAAQLSLHGPHGQPWVGINHVLDNLHHVLPLGGAEALVGLPLDIKVLTLPPPPHPTDKKVVVEPCHFSYGGAWNVGKFFYFNIGPAVRIPETMAPL</sequence>